<dbReference type="PANTHER" id="PTHR21596">
    <property type="entry name" value="RIBONUCLEASE P SUBUNIT P38"/>
    <property type="match status" value="1"/>
</dbReference>
<dbReference type="Gene3D" id="3.30.70.2890">
    <property type="entry name" value="XS domain"/>
    <property type="match status" value="1"/>
</dbReference>
<dbReference type="InterPro" id="IPR005380">
    <property type="entry name" value="XS_domain"/>
</dbReference>
<feature type="compositionally biased region" description="Basic and acidic residues" evidence="3">
    <location>
        <begin position="347"/>
        <end position="358"/>
    </location>
</feature>
<keyword evidence="7" id="KW-1185">Reference proteome</keyword>
<evidence type="ECO:0000313" key="6">
    <source>
        <dbReference type="EMBL" id="KAL3675660.1"/>
    </source>
</evidence>
<dbReference type="Pfam" id="PF03468">
    <property type="entry name" value="XS"/>
    <property type="match status" value="1"/>
</dbReference>
<name>A0ABD3G957_9MARC</name>
<evidence type="ECO:0000259" key="4">
    <source>
        <dbReference type="Pfam" id="PF03468"/>
    </source>
</evidence>
<dbReference type="InterPro" id="IPR038588">
    <property type="entry name" value="XS_domain_sf"/>
</dbReference>
<dbReference type="InterPro" id="IPR045177">
    <property type="entry name" value="FDM1-5/IDN2"/>
</dbReference>
<protein>
    <submittedName>
        <fullName evidence="6">Uncharacterized protein</fullName>
    </submittedName>
</protein>
<gene>
    <name evidence="6" type="ORF">R1sor_025608</name>
</gene>
<keyword evidence="2" id="KW-0943">RNA-mediated gene silencing</keyword>
<dbReference type="InterPro" id="IPR005381">
    <property type="entry name" value="Znf-XS_domain"/>
</dbReference>
<feature type="region of interest" description="Disordered" evidence="3">
    <location>
        <begin position="316"/>
        <end position="386"/>
    </location>
</feature>
<evidence type="ECO:0000313" key="7">
    <source>
        <dbReference type="Proteomes" id="UP001633002"/>
    </source>
</evidence>
<organism evidence="6 7">
    <name type="scientific">Riccia sorocarpa</name>
    <dbReference type="NCBI Taxonomy" id="122646"/>
    <lineage>
        <taxon>Eukaryota</taxon>
        <taxon>Viridiplantae</taxon>
        <taxon>Streptophyta</taxon>
        <taxon>Embryophyta</taxon>
        <taxon>Marchantiophyta</taxon>
        <taxon>Marchantiopsida</taxon>
        <taxon>Marchantiidae</taxon>
        <taxon>Marchantiales</taxon>
        <taxon>Ricciaceae</taxon>
        <taxon>Riccia</taxon>
    </lineage>
</organism>
<evidence type="ECO:0000256" key="2">
    <source>
        <dbReference type="ARBA" id="ARBA00023158"/>
    </source>
</evidence>
<dbReference type="GO" id="GO:0031047">
    <property type="term" value="P:regulatory ncRNA-mediated gene silencing"/>
    <property type="evidence" value="ECO:0007669"/>
    <property type="project" value="UniProtKB-KW"/>
</dbReference>
<comment type="caution">
    <text evidence="6">The sequence shown here is derived from an EMBL/GenBank/DDBJ whole genome shotgun (WGS) entry which is preliminary data.</text>
</comment>
<evidence type="ECO:0000256" key="3">
    <source>
        <dbReference type="SAM" id="MobiDB-lite"/>
    </source>
</evidence>
<feature type="region of interest" description="Disordered" evidence="3">
    <location>
        <begin position="1"/>
        <end position="29"/>
    </location>
</feature>
<feature type="domain" description="XS" evidence="4">
    <location>
        <begin position="131"/>
        <end position="239"/>
    </location>
</feature>
<feature type="domain" description="Zinc finger-XS" evidence="5">
    <location>
        <begin position="58"/>
        <end position="98"/>
    </location>
</feature>
<feature type="compositionally biased region" description="Basic and acidic residues" evidence="3">
    <location>
        <begin position="369"/>
        <end position="386"/>
    </location>
</feature>
<sequence>MDSSSYRESAEEEEVSLTSDEDEICDDSDEEEIYEKSLEALRTGKVYVKNTDDETLRCPYSPGRMKQSYRYRDLLQHATALGRGNRTSLEVGRHAALAEYLRTDLASMAPQRVERVRQFEIPVPNEEDWKELLLFPWTGLVYNLPKEVNERGVQVGPSNEEMRLVFRAFSPEKAETVRAETEHLGLGVVTFRRDFEGWKRAKAFERWFIRKQRGKEDWRSRTHVDSELYGWLARKEDYEGLGDQDAMASFLKKRRPLELKDIGMIIEDRDSMYEARLNYLLSTVGQRKFDVEKMMRAVQVAGERYDIMIGPSEKATFSKAESAPKSQSQENSLRLIIRKSSEPLNKPQEEEQPVKRQNETNQQQLDNTEGTKLEMAKNEKGVCDTD</sequence>
<proteinExistence type="predicted"/>
<feature type="compositionally biased region" description="Polar residues" evidence="3">
    <location>
        <begin position="359"/>
        <end position="368"/>
    </location>
</feature>
<dbReference type="Pfam" id="PF03470">
    <property type="entry name" value="zf-XS"/>
    <property type="match status" value="1"/>
</dbReference>
<evidence type="ECO:0000256" key="1">
    <source>
        <dbReference type="ARBA" id="ARBA00023054"/>
    </source>
</evidence>
<reference evidence="6 7" key="1">
    <citation type="submission" date="2024-09" db="EMBL/GenBank/DDBJ databases">
        <title>Chromosome-scale assembly of Riccia sorocarpa.</title>
        <authorList>
            <person name="Paukszto L."/>
        </authorList>
    </citation>
    <scope>NUCLEOTIDE SEQUENCE [LARGE SCALE GENOMIC DNA]</scope>
    <source>
        <strain evidence="6">LP-2024</strain>
        <tissue evidence="6">Aerial parts of the thallus</tissue>
    </source>
</reference>
<dbReference type="AlphaFoldDB" id="A0ABD3G957"/>
<feature type="compositionally biased region" description="Acidic residues" evidence="3">
    <location>
        <begin position="10"/>
        <end position="29"/>
    </location>
</feature>
<accession>A0ABD3G957</accession>
<dbReference type="Proteomes" id="UP001633002">
    <property type="component" value="Unassembled WGS sequence"/>
</dbReference>
<dbReference type="EMBL" id="JBJQOH010000008">
    <property type="protein sequence ID" value="KAL3675660.1"/>
    <property type="molecule type" value="Genomic_DNA"/>
</dbReference>
<evidence type="ECO:0000259" key="5">
    <source>
        <dbReference type="Pfam" id="PF03470"/>
    </source>
</evidence>
<dbReference type="PANTHER" id="PTHR21596:SF3">
    <property type="entry name" value="FACTOR OF DNA METHYLATION 1-RELATED"/>
    <property type="match status" value="1"/>
</dbReference>
<keyword evidence="1" id="KW-0175">Coiled coil</keyword>